<dbReference type="AlphaFoldDB" id="A0A2X0MB26"/>
<dbReference type="Pfam" id="PF10294">
    <property type="entry name" value="Methyltransf_16"/>
    <property type="match status" value="1"/>
</dbReference>
<dbReference type="SUPFAM" id="SSF53335">
    <property type="entry name" value="S-adenosyl-L-methionine-dependent methyltransferases"/>
    <property type="match status" value="1"/>
</dbReference>
<proteinExistence type="predicted"/>
<gene>
    <name evidence="2" type="primary">BQ5605_C005g03502</name>
    <name evidence="2" type="ORF">BQ5605_C005G03502</name>
</gene>
<feature type="region of interest" description="Disordered" evidence="1">
    <location>
        <begin position="525"/>
        <end position="587"/>
    </location>
</feature>
<accession>A0A2X0MB26</accession>
<dbReference type="CDD" id="cd02440">
    <property type="entry name" value="AdoMet_MTases"/>
    <property type="match status" value="1"/>
</dbReference>
<reference evidence="2 3" key="1">
    <citation type="submission" date="2016-11" db="EMBL/GenBank/DDBJ databases">
        <authorList>
            <person name="Jaros S."/>
            <person name="Januszkiewicz K."/>
            <person name="Wedrychowicz H."/>
        </authorList>
    </citation>
    <scope>NUCLEOTIDE SEQUENCE [LARGE SCALE GENOMIC DNA]</scope>
</reference>
<dbReference type="Proteomes" id="UP000249464">
    <property type="component" value="Unassembled WGS sequence"/>
</dbReference>
<evidence type="ECO:0000256" key="1">
    <source>
        <dbReference type="SAM" id="MobiDB-lite"/>
    </source>
</evidence>
<evidence type="ECO:0000313" key="2">
    <source>
        <dbReference type="EMBL" id="SGY76600.1"/>
    </source>
</evidence>
<dbReference type="InterPro" id="IPR029063">
    <property type="entry name" value="SAM-dependent_MTases_sf"/>
</dbReference>
<sequence length="587" mass="64874">MHDSTQVDRLRIQSQLLKLTRHYQAKSPTTSTLIPASQFPTDRQLSAETTQQQLVQLLIDEQNEHNPNQEAGVWEKVFWKRIVESIEAGFADRRRDGEGEQVDDEKPTTQEVHPSILEEMVKHLSASSTSTPSSSSRRWCWGPLLHRDRWKSVATHEDGRMISAGTTGLRTWKASIALSNHLIASPTLVSGAAVPPTVVELGAGMGLVSLVAASLHPTIRVTSTDVNPDVLVQLDQNVRINGLDDRIRVSSLDWENVNSSERVPTGIWAPEEYESLLILGADIVYDPTLASYLAATLSVLLRPAAEDLPVKATASRRTALIAGTIRNESTWEHFLTECSKYRLAFCPIYKNSNSSIKCLLISHRKAARSLLIEPVDLLIPPDDGGIVGTEGWEGEGEVRLIKIVAKPLTRQKDAQVLAQDGRQSTLRQAVYDNLDATLKICADLPNFPSSPARSKWSFPSGRASQRDDSTFAASLLTHSRTRQGGNSAVDDPQRVAAVHVPFETAQIARSDLWHHRPISGLIEQECGRPPAASVENSRRGSSAAESSRELQANKLNPSKERIRGLRTTSPRLADATSRTRWRKNLER</sequence>
<organism evidence="2 3">
    <name type="scientific">Microbotryum silenes-dioicae</name>
    <dbReference type="NCBI Taxonomy" id="796604"/>
    <lineage>
        <taxon>Eukaryota</taxon>
        <taxon>Fungi</taxon>
        <taxon>Dikarya</taxon>
        <taxon>Basidiomycota</taxon>
        <taxon>Pucciniomycotina</taxon>
        <taxon>Microbotryomycetes</taxon>
        <taxon>Microbotryales</taxon>
        <taxon>Microbotryaceae</taxon>
        <taxon>Microbotryum</taxon>
    </lineage>
</organism>
<feature type="compositionally biased region" description="Basic and acidic residues" evidence="1">
    <location>
        <begin position="92"/>
        <end position="108"/>
    </location>
</feature>
<dbReference type="InterPro" id="IPR019410">
    <property type="entry name" value="Methyltransf_16"/>
</dbReference>
<dbReference type="STRING" id="796604.A0A2X0MB26"/>
<dbReference type="PANTHER" id="PTHR14614">
    <property type="entry name" value="HEPATOCELLULAR CARCINOMA-ASSOCIATED ANTIGEN"/>
    <property type="match status" value="1"/>
</dbReference>
<dbReference type="GO" id="GO:0005737">
    <property type="term" value="C:cytoplasm"/>
    <property type="evidence" value="ECO:0007669"/>
    <property type="project" value="TreeGrafter"/>
</dbReference>
<keyword evidence="3" id="KW-1185">Reference proteome</keyword>
<name>A0A2X0MB26_9BASI</name>
<protein>
    <submittedName>
        <fullName evidence="2">BQ5605_C005g03502 protein</fullName>
    </submittedName>
</protein>
<dbReference type="PANTHER" id="PTHR14614:SF130">
    <property type="entry name" value="PROTEIN-LYSINE N-METHYLTRANSFERASE EEF2KMT"/>
    <property type="match status" value="1"/>
</dbReference>
<dbReference type="EMBL" id="FQNC01000047">
    <property type="protein sequence ID" value="SGY76600.1"/>
    <property type="molecule type" value="Genomic_DNA"/>
</dbReference>
<dbReference type="GO" id="GO:0008757">
    <property type="term" value="F:S-adenosylmethionine-dependent methyltransferase activity"/>
    <property type="evidence" value="ECO:0007669"/>
    <property type="project" value="UniProtKB-ARBA"/>
</dbReference>
<evidence type="ECO:0000313" key="3">
    <source>
        <dbReference type="Proteomes" id="UP000249464"/>
    </source>
</evidence>
<dbReference type="Gene3D" id="3.40.50.150">
    <property type="entry name" value="Vaccinia Virus protein VP39"/>
    <property type="match status" value="1"/>
</dbReference>
<feature type="region of interest" description="Disordered" evidence="1">
    <location>
        <begin position="92"/>
        <end position="113"/>
    </location>
</feature>